<keyword evidence="2" id="KW-1185">Reference proteome</keyword>
<dbReference type="EMBL" id="CM020618">
    <property type="protein sequence ID" value="KAK1857608.1"/>
    <property type="molecule type" value="Genomic_DNA"/>
</dbReference>
<protein>
    <submittedName>
        <fullName evidence="1">Uncharacterized protein</fullName>
    </submittedName>
</protein>
<reference evidence="1" key="1">
    <citation type="submission" date="2019-11" db="EMBL/GenBank/DDBJ databases">
        <title>Nori genome reveals adaptations in red seaweeds to the harsh intertidal environment.</title>
        <authorList>
            <person name="Wang D."/>
            <person name="Mao Y."/>
        </authorList>
    </citation>
    <scope>NUCLEOTIDE SEQUENCE</scope>
    <source>
        <tissue evidence="1">Gametophyte</tissue>
    </source>
</reference>
<organism evidence="1 2">
    <name type="scientific">Pyropia yezoensis</name>
    <name type="common">Susabi-nori</name>
    <name type="synonym">Porphyra yezoensis</name>
    <dbReference type="NCBI Taxonomy" id="2788"/>
    <lineage>
        <taxon>Eukaryota</taxon>
        <taxon>Rhodophyta</taxon>
        <taxon>Bangiophyceae</taxon>
        <taxon>Bangiales</taxon>
        <taxon>Bangiaceae</taxon>
        <taxon>Pyropia</taxon>
    </lineage>
</organism>
<accession>A0ACC3BJ18</accession>
<sequence length="153" mass="16944">MGLFAFAAPVVLPGRWGVATAAGLRPTARPLRAAAPRSASWLRMAGRSSGGGDAPIVRAEGQALMRDQEALRRLGRGYGNFDAAGKRRYVQEMESLFERWLVMVKRLELSPDFTAQLHRRQLLDHIADGGMTFDAFVAQTRHAFAMMRTEVQD</sequence>
<evidence type="ECO:0000313" key="2">
    <source>
        <dbReference type="Proteomes" id="UP000798662"/>
    </source>
</evidence>
<name>A0ACC3BJ18_PYRYE</name>
<dbReference type="Proteomes" id="UP000798662">
    <property type="component" value="Chromosome 1"/>
</dbReference>
<gene>
    <name evidence="1" type="ORF">I4F81_000224</name>
</gene>
<proteinExistence type="predicted"/>
<comment type="caution">
    <text evidence="1">The sequence shown here is derived from an EMBL/GenBank/DDBJ whole genome shotgun (WGS) entry which is preliminary data.</text>
</comment>
<evidence type="ECO:0000313" key="1">
    <source>
        <dbReference type="EMBL" id="KAK1857608.1"/>
    </source>
</evidence>